<evidence type="ECO:0000313" key="2">
    <source>
        <dbReference type="EMBL" id="MDU9000795.1"/>
    </source>
</evidence>
<feature type="compositionally biased region" description="Low complexity" evidence="1">
    <location>
        <begin position="40"/>
        <end position="90"/>
    </location>
</feature>
<proteinExistence type="predicted"/>
<dbReference type="EMBL" id="JARAKF010000002">
    <property type="protein sequence ID" value="MDU9000795.1"/>
    <property type="molecule type" value="Genomic_DNA"/>
</dbReference>
<name>A0ABU3V3N2_9ACTN</name>
<evidence type="ECO:0000256" key="1">
    <source>
        <dbReference type="SAM" id="MobiDB-lite"/>
    </source>
</evidence>
<comment type="caution">
    <text evidence="2">The sequence shown here is derived from an EMBL/GenBank/DDBJ whole genome shotgun (WGS) entry which is preliminary data.</text>
</comment>
<feature type="region of interest" description="Disordered" evidence="1">
    <location>
        <begin position="34"/>
        <end position="97"/>
    </location>
</feature>
<reference evidence="2 3" key="1">
    <citation type="submission" date="2023-02" db="EMBL/GenBank/DDBJ databases">
        <authorList>
            <person name="Maleckis M."/>
        </authorList>
    </citation>
    <scope>NUCLEOTIDE SEQUENCE [LARGE SCALE GENOMIC DNA]</scope>
    <source>
        <strain evidence="2 3">P8-A2</strain>
    </source>
</reference>
<dbReference type="Proteomes" id="UP001257627">
    <property type="component" value="Unassembled WGS sequence"/>
</dbReference>
<protein>
    <recommendedName>
        <fullName evidence="4">Host cell surface-exposed lipoprotein</fullName>
    </recommendedName>
</protein>
<evidence type="ECO:0008006" key="4">
    <source>
        <dbReference type="Google" id="ProtNLM"/>
    </source>
</evidence>
<evidence type="ECO:0000313" key="3">
    <source>
        <dbReference type="Proteomes" id="UP001257627"/>
    </source>
</evidence>
<accession>A0ABU3V3N2</accession>
<sequence length="223" mass="23152">MPQPKKKRRIGKILGIWGLSALILFIIFGVTGSPSGSGEKASTSSDAKPSATASASKPAKAVAVSKPSKAAEPSSTAKAAKPTNTAKANAGGTSSKLATAQARKQAAVILKKEDADFRTFLAKGQSVVGTTDFTAWYQKAIVGLDMKQTAFSKADAYFTADNEPTDLIEQWRSDNGDANAAITQYSVDGLSPDAPNAKTQQDAKDALTALTKADKDAEKIANG</sequence>
<keyword evidence="3" id="KW-1185">Reference proteome</keyword>
<dbReference type="RefSeq" id="WP_143606381.1">
    <property type="nucleotide sequence ID" value="NZ_JAPEMK010000003.1"/>
</dbReference>
<organism evidence="2 3">
    <name type="scientific">Streptomyces mirabilis</name>
    <dbReference type="NCBI Taxonomy" id="68239"/>
    <lineage>
        <taxon>Bacteria</taxon>
        <taxon>Bacillati</taxon>
        <taxon>Actinomycetota</taxon>
        <taxon>Actinomycetes</taxon>
        <taxon>Kitasatosporales</taxon>
        <taxon>Streptomycetaceae</taxon>
        <taxon>Streptomyces</taxon>
    </lineage>
</organism>
<gene>
    <name evidence="2" type="ORF">PU648_52610</name>
</gene>